<protein>
    <submittedName>
        <fullName evidence="2">Uncharacterized protein</fullName>
    </submittedName>
</protein>
<keyword evidence="1" id="KW-0812">Transmembrane</keyword>
<dbReference type="RefSeq" id="WP_188995939.1">
    <property type="nucleotide sequence ID" value="NZ_BMOU01000002.1"/>
</dbReference>
<proteinExistence type="predicted"/>
<feature type="transmembrane region" description="Helical" evidence="1">
    <location>
        <begin position="12"/>
        <end position="31"/>
    </location>
</feature>
<comment type="caution">
    <text evidence="2">The sequence shown here is derived from an EMBL/GenBank/DDBJ whole genome shotgun (WGS) entry which is preliminary data.</text>
</comment>
<organism evidence="2 3">
    <name type="scientific">Haloarcula pellucida</name>
    <dbReference type="NCBI Taxonomy" id="1427151"/>
    <lineage>
        <taxon>Archaea</taxon>
        <taxon>Methanobacteriati</taxon>
        <taxon>Methanobacteriota</taxon>
        <taxon>Stenosarchaea group</taxon>
        <taxon>Halobacteria</taxon>
        <taxon>Halobacteriales</taxon>
        <taxon>Haloarculaceae</taxon>
        <taxon>Haloarcula</taxon>
    </lineage>
</organism>
<name>A0A830GIH6_9EURY</name>
<dbReference type="AlphaFoldDB" id="A0A830GIH6"/>
<evidence type="ECO:0000256" key="1">
    <source>
        <dbReference type="SAM" id="Phobius"/>
    </source>
</evidence>
<feature type="transmembrane region" description="Helical" evidence="1">
    <location>
        <begin position="37"/>
        <end position="56"/>
    </location>
</feature>
<keyword evidence="1" id="KW-0472">Membrane</keyword>
<reference evidence="2" key="1">
    <citation type="journal article" date="2014" name="Int. J. Syst. Evol. Microbiol.">
        <title>Complete genome sequence of Corynebacterium casei LMG S-19264T (=DSM 44701T), isolated from a smear-ripened cheese.</title>
        <authorList>
            <consortium name="US DOE Joint Genome Institute (JGI-PGF)"/>
            <person name="Walter F."/>
            <person name="Albersmeier A."/>
            <person name="Kalinowski J."/>
            <person name="Ruckert C."/>
        </authorList>
    </citation>
    <scope>NUCLEOTIDE SEQUENCE</scope>
    <source>
        <strain evidence="2">JCM 17820</strain>
    </source>
</reference>
<evidence type="ECO:0000313" key="3">
    <source>
        <dbReference type="Proteomes" id="UP000605784"/>
    </source>
</evidence>
<keyword evidence="3" id="KW-1185">Reference proteome</keyword>
<evidence type="ECO:0000313" key="2">
    <source>
        <dbReference type="EMBL" id="GGN91433.1"/>
    </source>
</evidence>
<dbReference type="Proteomes" id="UP000605784">
    <property type="component" value="Unassembled WGS sequence"/>
</dbReference>
<sequence>MDDVALLRRTVRRCTAVVVTMLGLVIAALAGSTASPFGVAISFGALLYLAGSLVFVPESDRANDDENGPADRSESGT</sequence>
<keyword evidence="1" id="KW-1133">Transmembrane helix</keyword>
<gene>
    <name evidence="2" type="ORF">GCM10009030_14370</name>
</gene>
<reference evidence="2" key="2">
    <citation type="submission" date="2020-09" db="EMBL/GenBank/DDBJ databases">
        <authorList>
            <person name="Sun Q."/>
            <person name="Ohkuma M."/>
        </authorList>
    </citation>
    <scope>NUCLEOTIDE SEQUENCE</scope>
    <source>
        <strain evidence="2">JCM 17820</strain>
    </source>
</reference>
<dbReference type="EMBL" id="BMOU01000002">
    <property type="protein sequence ID" value="GGN91433.1"/>
    <property type="molecule type" value="Genomic_DNA"/>
</dbReference>
<accession>A0A830GIH6</accession>